<dbReference type="SUPFAM" id="SSF49899">
    <property type="entry name" value="Concanavalin A-like lectins/glucanases"/>
    <property type="match status" value="1"/>
</dbReference>
<dbReference type="Gene3D" id="2.60.120.200">
    <property type="match status" value="1"/>
</dbReference>
<name>A0A1B7WWC4_APHFL</name>
<sequence length="528" mass="54499">MPQLGLGTEIGRVSGGAYDSDALAYFARAGIASGTQTPTAYDNAARFNGTNQFLSIASNSSLTVTGTSFTYAFWANTPNTSNAMVISKTASSDTREFQIGLNTGGVAEFRLFPDGTFANSRSISSSASSFSANSWNFFAYRYDSSAATIGISINGGAFTSLGSIPAITQTNTNPLNLGVFVNTASGLNYTGQLSSIGFWKKALSDSEVTALFNSGAGRTYASLDSGLRTNLISWWELNGTSSAVSLTDSHGVVTGTPNTLTNNGTVTAPNIGPIVTTTQNSRQLINNFVKGIKSLGLWNSMVCWPMRASQNAGAGTTAFSLGGLGQFNGTLSSSGALPTWTPDGLYTSIQTQFVSTNATVPSFSEFSMGAFYKLVDVNAQVAVSGAGAAVAALLGWGGNSKTTYISADNVTGGGIGFDFPETGGRLSLNGGGQLDGRSIAVIGTKSGLTTAGYVFASSSTPTTGTRTTTSSADGAGSIFTLCNRSTNFASRFTAQSLQFLTSNTLTPAQVNSLYSLYKQTLGLGLILP</sequence>
<evidence type="ECO:0000313" key="1">
    <source>
        <dbReference type="EMBL" id="OBQ41404.1"/>
    </source>
</evidence>
<dbReference type="AlphaFoldDB" id="A0A1B7WWC4"/>
<evidence type="ECO:0008006" key="3">
    <source>
        <dbReference type="Google" id="ProtNLM"/>
    </source>
</evidence>
<accession>A0A1B7WWC4</accession>
<dbReference type="EMBL" id="LJOW01000148">
    <property type="protein sequence ID" value="OBQ41404.1"/>
    <property type="molecule type" value="Genomic_DNA"/>
</dbReference>
<proteinExistence type="predicted"/>
<comment type="caution">
    <text evidence="1">The sequence shown here is derived from an EMBL/GenBank/DDBJ whole genome shotgun (WGS) entry which is preliminary data.</text>
</comment>
<organism evidence="1 2">
    <name type="scientific">Aphanizomenon flos-aquae WA102</name>
    <dbReference type="NCBI Taxonomy" id="1710896"/>
    <lineage>
        <taxon>Bacteria</taxon>
        <taxon>Bacillati</taxon>
        <taxon>Cyanobacteriota</taxon>
        <taxon>Cyanophyceae</taxon>
        <taxon>Nostocales</taxon>
        <taxon>Aphanizomenonaceae</taxon>
        <taxon>Aphanizomenon</taxon>
    </lineage>
</organism>
<reference evidence="1 2" key="1">
    <citation type="submission" date="2015-09" db="EMBL/GenBank/DDBJ databases">
        <title>Aphanizomenon flos-aquae WA102.</title>
        <authorList>
            <person name="Driscoll C."/>
        </authorList>
    </citation>
    <scope>NUCLEOTIDE SEQUENCE [LARGE SCALE GENOMIC DNA]</scope>
    <source>
        <strain evidence="1">WA102</strain>
    </source>
</reference>
<dbReference type="Proteomes" id="UP000092093">
    <property type="component" value="Unassembled WGS sequence"/>
</dbReference>
<evidence type="ECO:0000313" key="2">
    <source>
        <dbReference type="Proteomes" id="UP000092093"/>
    </source>
</evidence>
<dbReference type="InterPro" id="IPR013320">
    <property type="entry name" value="ConA-like_dom_sf"/>
</dbReference>
<gene>
    <name evidence="1" type="ORF">AN484_20985</name>
</gene>
<protein>
    <recommendedName>
        <fullName evidence="3">LamG-like jellyroll fold domain-containing protein</fullName>
    </recommendedName>
</protein>